<dbReference type="PANTHER" id="PTHR30154">
    <property type="entry name" value="LEUCINE-RESPONSIVE REGULATORY PROTEIN"/>
    <property type="match status" value="1"/>
</dbReference>
<dbReference type="Gene3D" id="1.10.10.10">
    <property type="entry name" value="Winged helix-like DNA-binding domain superfamily/Winged helix DNA-binding domain"/>
    <property type="match status" value="1"/>
</dbReference>
<reference evidence="5 6" key="1">
    <citation type="journal article" date="2011" name="Stand. Genomic Sci.">
        <title>Complete genome sequence of Thermomonospora curvata type strain (B9).</title>
        <authorList>
            <person name="Chertkov O."/>
            <person name="Sikorski J."/>
            <person name="Nolan M."/>
            <person name="Lapidus A."/>
            <person name="Lucas S."/>
            <person name="Del Rio T.G."/>
            <person name="Tice H."/>
            <person name="Cheng J.F."/>
            <person name="Goodwin L."/>
            <person name="Pitluck S."/>
            <person name="Liolios K."/>
            <person name="Ivanova N."/>
            <person name="Mavromatis K."/>
            <person name="Mikhailova N."/>
            <person name="Ovchinnikova G."/>
            <person name="Pati A."/>
            <person name="Chen A."/>
            <person name="Palaniappan K."/>
            <person name="Djao O.D."/>
            <person name="Land M."/>
            <person name="Hauser L."/>
            <person name="Chang Y.J."/>
            <person name="Jeffries C.D."/>
            <person name="Brettin T."/>
            <person name="Han C."/>
            <person name="Detter J.C."/>
            <person name="Rohde M."/>
            <person name="Goker M."/>
            <person name="Woyke T."/>
            <person name="Bristow J."/>
            <person name="Eisen J.A."/>
            <person name="Markowitz V."/>
            <person name="Hugenholtz P."/>
            <person name="Klenk H.P."/>
            <person name="Kyrpides N.C."/>
        </authorList>
    </citation>
    <scope>NUCLEOTIDE SEQUENCE [LARGE SCALE GENOMIC DNA]</scope>
    <source>
        <strain evidence="6">ATCC 19995 / DSM 43183 / JCM 3096 / KCTC 9072 / NBRC 15933 / NCIMB 10081 / Henssen B9</strain>
    </source>
</reference>
<keyword evidence="3" id="KW-0804">Transcription</keyword>
<accession>D1A3V3</accession>
<evidence type="ECO:0000313" key="5">
    <source>
        <dbReference type="EMBL" id="ACY98006.1"/>
    </source>
</evidence>
<keyword evidence="2" id="KW-0238">DNA-binding</keyword>
<dbReference type="AlphaFoldDB" id="D1A3V3"/>
<dbReference type="eggNOG" id="COG1522">
    <property type="taxonomic scope" value="Bacteria"/>
</dbReference>
<dbReference type="GO" id="GO:0043200">
    <property type="term" value="P:response to amino acid"/>
    <property type="evidence" value="ECO:0007669"/>
    <property type="project" value="TreeGrafter"/>
</dbReference>
<proteinExistence type="predicted"/>
<dbReference type="InterPro" id="IPR011008">
    <property type="entry name" value="Dimeric_a/b-barrel"/>
</dbReference>
<feature type="domain" description="HTH asnC-type" evidence="4">
    <location>
        <begin position="1"/>
        <end position="36"/>
    </location>
</feature>
<dbReference type="PROSITE" id="PS50956">
    <property type="entry name" value="HTH_ASNC_2"/>
    <property type="match status" value="1"/>
</dbReference>
<dbReference type="KEGG" id="tcu:Tcur_2443"/>
<dbReference type="InterPro" id="IPR019887">
    <property type="entry name" value="Tscrpt_reg_AsnC/Lrp_C"/>
</dbReference>
<dbReference type="PANTHER" id="PTHR30154:SF34">
    <property type="entry name" value="TRANSCRIPTIONAL REGULATOR AZLB"/>
    <property type="match status" value="1"/>
</dbReference>
<evidence type="ECO:0000256" key="2">
    <source>
        <dbReference type="ARBA" id="ARBA00023125"/>
    </source>
</evidence>
<dbReference type="InterPro" id="IPR019888">
    <property type="entry name" value="Tscrpt_reg_AsnC-like"/>
</dbReference>
<dbReference type="STRING" id="471852.Tcur_2443"/>
<evidence type="ECO:0000256" key="1">
    <source>
        <dbReference type="ARBA" id="ARBA00023015"/>
    </source>
</evidence>
<evidence type="ECO:0000256" key="3">
    <source>
        <dbReference type="ARBA" id="ARBA00023163"/>
    </source>
</evidence>
<gene>
    <name evidence="5" type="ordered locus">Tcur_2443</name>
</gene>
<dbReference type="GO" id="GO:0043565">
    <property type="term" value="F:sequence-specific DNA binding"/>
    <property type="evidence" value="ECO:0007669"/>
    <property type="project" value="InterPro"/>
</dbReference>
<name>D1A3V3_THECD</name>
<dbReference type="Gene3D" id="3.30.70.920">
    <property type="match status" value="1"/>
</dbReference>
<dbReference type="HOGENOM" id="CLU_091233_0_1_11"/>
<protein>
    <submittedName>
        <fullName evidence="5">Transcriptional regulator, AsnC family</fullName>
    </submittedName>
</protein>
<keyword evidence="6" id="KW-1185">Reference proteome</keyword>
<dbReference type="SMART" id="SM00344">
    <property type="entry name" value="HTH_ASNC"/>
    <property type="match status" value="1"/>
</dbReference>
<dbReference type="Proteomes" id="UP000001918">
    <property type="component" value="Chromosome"/>
</dbReference>
<dbReference type="Pfam" id="PF01037">
    <property type="entry name" value="AsnC_trans_reg"/>
    <property type="match status" value="1"/>
</dbReference>
<keyword evidence="1" id="KW-0805">Transcription regulation</keyword>
<evidence type="ECO:0000313" key="6">
    <source>
        <dbReference type="Proteomes" id="UP000001918"/>
    </source>
</evidence>
<dbReference type="InterPro" id="IPR036388">
    <property type="entry name" value="WH-like_DNA-bd_sf"/>
</dbReference>
<dbReference type="EMBL" id="CP001738">
    <property type="protein sequence ID" value="ACY98006.1"/>
    <property type="molecule type" value="Genomic_DNA"/>
</dbReference>
<dbReference type="SUPFAM" id="SSF54909">
    <property type="entry name" value="Dimeric alpha+beta barrel"/>
    <property type="match status" value="1"/>
</dbReference>
<dbReference type="InterPro" id="IPR000485">
    <property type="entry name" value="AsnC-type_HTH_dom"/>
</dbReference>
<evidence type="ECO:0000259" key="4">
    <source>
        <dbReference type="PROSITE" id="PS50956"/>
    </source>
</evidence>
<dbReference type="GO" id="GO:0005829">
    <property type="term" value="C:cytosol"/>
    <property type="evidence" value="ECO:0007669"/>
    <property type="project" value="TreeGrafter"/>
</dbReference>
<sequence>MGLSASAAHRRLQRLWRSGVIEAQVAVVNPKLVGRPLVMIVGVEIERERPEDLHELKRWLAAEPAVQQAWYVTGESDFTLVITARDAEDYDAFMQRLVAENRNVRRFRTSMALSTLKRGLAVPVEE</sequence>
<organism evidence="5 6">
    <name type="scientific">Thermomonospora curvata (strain ATCC 19995 / DSM 43183 / JCM 3096 / KCTC 9072 / NBRC 15933 / NCIMB 10081 / Henssen B9)</name>
    <dbReference type="NCBI Taxonomy" id="471852"/>
    <lineage>
        <taxon>Bacteria</taxon>
        <taxon>Bacillati</taxon>
        <taxon>Actinomycetota</taxon>
        <taxon>Actinomycetes</taxon>
        <taxon>Streptosporangiales</taxon>
        <taxon>Thermomonosporaceae</taxon>
        <taxon>Thermomonospora</taxon>
    </lineage>
</organism>